<sequence>MSPSTLTTCLAARLPVVDISRSKWPNFLLESLLQSNVRSTADLTKTWGTEEMVRPEELPDELDAAD</sequence>
<accession>A0A9N7TSN4</accession>
<dbReference type="Proteomes" id="UP001153269">
    <property type="component" value="Unassembled WGS sequence"/>
</dbReference>
<evidence type="ECO:0000313" key="2">
    <source>
        <dbReference type="Proteomes" id="UP001153269"/>
    </source>
</evidence>
<evidence type="ECO:0000313" key="1">
    <source>
        <dbReference type="EMBL" id="CAB1418431.1"/>
    </source>
</evidence>
<reference evidence="1" key="1">
    <citation type="submission" date="2020-03" db="EMBL/GenBank/DDBJ databases">
        <authorList>
            <person name="Weist P."/>
        </authorList>
    </citation>
    <scope>NUCLEOTIDE SEQUENCE</scope>
</reference>
<protein>
    <submittedName>
        <fullName evidence="1">Uncharacterized protein</fullName>
    </submittedName>
</protein>
<gene>
    <name evidence="1" type="ORF">PLEPLA_LOCUS6257</name>
</gene>
<dbReference type="EMBL" id="CADEAL010000324">
    <property type="protein sequence ID" value="CAB1418431.1"/>
    <property type="molecule type" value="Genomic_DNA"/>
</dbReference>
<organism evidence="1 2">
    <name type="scientific">Pleuronectes platessa</name>
    <name type="common">European plaice</name>
    <dbReference type="NCBI Taxonomy" id="8262"/>
    <lineage>
        <taxon>Eukaryota</taxon>
        <taxon>Metazoa</taxon>
        <taxon>Chordata</taxon>
        <taxon>Craniata</taxon>
        <taxon>Vertebrata</taxon>
        <taxon>Euteleostomi</taxon>
        <taxon>Actinopterygii</taxon>
        <taxon>Neopterygii</taxon>
        <taxon>Teleostei</taxon>
        <taxon>Neoteleostei</taxon>
        <taxon>Acanthomorphata</taxon>
        <taxon>Carangaria</taxon>
        <taxon>Pleuronectiformes</taxon>
        <taxon>Pleuronectoidei</taxon>
        <taxon>Pleuronectidae</taxon>
        <taxon>Pleuronectes</taxon>
    </lineage>
</organism>
<name>A0A9N7TSN4_PLEPL</name>
<keyword evidence="2" id="KW-1185">Reference proteome</keyword>
<proteinExistence type="predicted"/>
<dbReference type="AlphaFoldDB" id="A0A9N7TSN4"/>
<comment type="caution">
    <text evidence="1">The sequence shown here is derived from an EMBL/GenBank/DDBJ whole genome shotgun (WGS) entry which is preliminary data.</text>
</comment>